<proteinExistence type="predicted"/>
<reference evidence="1 2" key="1">
    <citation type="journal article" date="2022" name="Nat. Ecol. Evol.">
        <title>A masculinizing supergene underlies an exaggerated male reproductive morph in a spider.</title>
        <authorList>
            <person name="Hendrickx F."/>
            <person name="De Corte Z."/>
            <person name="Sonet G."/>
            <person name="Van Belleghem S.M."/>
            <person name="Kostlbacher S."/>
            <person name="Vangestel C."/>
        </authorList>
    </citation>
    <scope>NUCLEOTIDE SEQUENCE [LARGE SCALE GENOMIC DNA]</scope>
    <source>
        <strain evidence="1">W744_W776</strain>
    </source>
</reference>
<evidence type="ECO:0000313" key="1">
    <source>
        <dbReference type="EMBL" id="KAG8170929.1"/>
    </source>
</evidence>
<dbReference type="AlphaFoldDB" id="A0AAV6TGG9"/>
<evidence type="ECO:0000313" key="2">
    <source>
        <dbReference type="Proteomes" id="UP000827092"/>
    </source>
</evidence>
<accession>A0AAV6TGG9</accession>
<gene>
    <name evidence="1" type="ORF">JTE90_021787</name>
</gene>
<dbReference type="EMBL" id="JAFNEN010004664">
    <property type="protein sequence ID" value="KAG8170929.1"/>
    <property type="molecule type" value="Genomic_DNA"/>
</dbReference>
<comment type="caution">
    <text evidence="1">The sequence shown here is derived from an EMBL/GenBank/DDBJ whole genome shotgun (WGS) entry which is preliminary data.</text>
</comment>
<organism evidence="1 2">
    <name type="scientific">Oedothorax gibbosus</name>
    <dbReference type="NCBI Taxonomy" id="931172"/>
    <lineage>
        <taxon>Eukaryota</taxon>
        <taxon>Metazoa</taxon>
        <taxon>Ecdysozoa</taxon>
        <taxon>Arthropoda</taxon>
        <taxon>Chelicerata</taxon>
        <taxon>Arachnida</taxon>
        <taxon>Araneae</taxon>
        <taxon>Araneomorphae</taxon>
        <taxon>Entelegynae</taxon>
        <taxon>Araneoidea</taxon>
        <taxon>Linyphiidae</taxon>
        <taxon>Erigoninae</taxon>
        <taxon>Oedothorax</taxon>
    </lineage>
</organism>
<dbReference type="Proteomes" id="UP000827092">
    <property type="component" value="Unassembled WGS sequence"/>
</dbReference>
<sequence>MKALLYSRGVDLKIRTISKCLTSLNIGGKELPGLHRVLLDRGLDVDQWMIFWNDPMHEQPTRMAFSSPSVA</sequence>
<protein>
    <submittedName>
        <fullName evidence="1">Uncharacterized protein</fullName>
    </submittedName>
</protein>
<name>A0AAV6TGG9_9ARAC</name>
<keyword evidence="2" id="KW-1185">Reference proteome</keyword>